<reference evidence="1" key="1">
    <citation type="submission" date="2022-10" db="EMBL/GenBank/DDBJ databases">
        <authorList>
            <person name="Botero Cardona J."/>
        </authorList>
    </citation>
    <scope>NUCLEOTIDE SEQUENCE</scope>
    <source>
        <strain evidence="1">R-83534</strain>
    </source>
</reference>
<name>A0ABM9HNZ5_9PROT</name>
<protein>
    <submittedName>
        <fullName evidence="1">Uncharacterized protein</fullName>
    </submittedName>
</protein>
<organism evidence="1 2">
    <name type="scientific">Commensalibacter papalotli</name>
    <name type="common">ex Botero et al. 2024</name>
    <dbReference type="NCBI Taxonomy" id="2972766"/>
    <lineage>
        <taxon>Bacteria</taxon>
        <taxon>Pseudomonadati</taxon>
        <taxon>Pseudomonadota</taxon>
        <taxon>Alphaproteobacteria</taxon>
        <taxon>Acetobacterales</taxon>
        <taxon>Acetobacteraceae</taxon>
    </lineage>
</organism>
<gene>
    <name evidence="1" type="ORF">R83534S58_LOCUS1154</name>
</gene>
<sequence>MKNLLLSFTLGAGCLISHQTYAQNLDGNTLYVDAVINLQQSMPRKATIDGKRIYSVDSDHICSITVTMGSSRQYQFSLVTWPEKGHIDDAGYSEFILKDTDNKPHILRTDKIKGKRFLASMKNLITNCQKSTQKNKFNDS</sequence>
<dbReference type="Proteomes" id="UP001154272">
    <property type="component" value="Unassembled WGS sequence"/>
</dbReference>
<comment type="caution">
    <text evidence="1">The sequence shown here is derived from an EMBL/GenBank/DDBJ whole genome shotgun (WGS) entry which is preliminary data.</text>
</comment>
<dbReference type="EMBL" id="CAMXCH010000002">
    <property type="protein sequence ID" value="CAI3941499.1"/>
    <property type="molecule type" value="Genomic_DNA"/>
</dbReference>
<dbReference type="RefSeq" id="WP_034336287.1">
    <property type="nucleotide sequence ID" value="NZ_CAMXCH010000002.1"/>
</dbReference>
<keyword evidence="2" id="KW-1185">Reference proteome</keyword>
<proteinExistence type="predicted"/>
<evidence type="ECO:0000313" key="2">
    <source>
        <dbReference type="Proteomes" id="UP001154272"/>
    </source>
</evidence>
<evidence type="ECO:0000313" key="1">
    <source>
        <dbReference type="EMBL" id="CAI3941499.1"/>
    </source>
</evidence>
<accession>A0ABM9HNZ5</accession>